<accession>A0A645HYZ6</accession>
<evidence type="ECO:0000313" key="2">
    <source>
        <dbReference type="EMBL" id="MPN44271.1"/>
    </source>
</evidence>
<proteinExistence type="predicted"/>
<protein>
    <submittedName>
        <fullName evidence="2">Uncharacterized protein</fullName>
    </submittedName>
</protein>
<keyword evidence="1" id="KW-0812">Transmembrane</keyword>
<sequence length="100" mass="11263">MQGARHVRVLSVSHLLVIVFKHKRSGGCIPQVNRRMDAVAVYNGVRLNQGQPDKGVSSANGRLISIFISLIHFIISVIALNAQRRFGRKRGNKRNKSRQY</sequence>
<feature type="transmembrane region" description="Helical" evidence="1">
    <location>
        <begin position="63"/>
        <end position="82"/>
    </location>
</feature>
<name>A0A645HYZ6_9ZZZZ</name>
<gene>
    <name evidence="2" type="ORF">SDC9_191833</name>
</gene>
<organism evidence="2">
    <name type="scientific">bioreactor metagenome</name>
    <dbReference type="NCBI Taxonomy" id="1076179"/>
    <lineage>
        <taxon>unclassified sequences</taxon>
        <taxon>metagenomes</taxon>
        <taxon>ecological metagenomes</taxon>
    </lineage>
</organism>
<dbReference type="AlphaFoldDB" id="A0A645HYZ6"/>
<evidence type="ECO:0000256" key="1">
    <source>
        <dbReference type="SAM" id="Phobius"/>
    </source>
</evidence>
<comment type="caution">
    <text evidence="2">The sequence shown here is derived from an EMBL/GenBank/DDBJ whole genome shotgun (WGS) entry which is preliminary data.</text>
</comment>
<keyword evidence="1" id="KW-1133">Transmembrane helix</keyword>
<reference evidence="2" key="1">
    <citation type="submission" date="2019-08" db="EMBL/GenBank/DDBJ databases">
        <authorList>
            <person name="Kucharzyk K."/>
            <person name="Murdoch R.W."/>
            <person name="Higgins S."/>
            <person name="Loffler F."/>
        </authorList>
    </citation>
    <scope>NUCLEOTIDE SEQUENCE</scope>
</reference>
<dbReference type="EMBL" id="VSSQ01103281">
    <property type="protein sequence ID" value="MPN44271.1"/>
    <property type="molecule type" value="Genomic_DNA"/>
</dbReference>
<keyword evidence="1" id="KW-0472">Membrane</keyword>